<dbReference type="AlphaFoldDB" id="A0A0F9DA88"/>
<feature type="compositionally biased region" description="Pro residues" evidence="1">
    <location>
        <begin position="112"/>
        <end position="122"/>
    </location>
</feature>
<reference evidence="2" key="1">
    <citation type="journal article" date="2015" name="Nature">
        <title>Complex archaea that bridge the gap between prokaryotes and eukaryotes.</title>
        <authorList>
            <person name="Spang A."/>
            <person name="Saw J.H."/>
            <person name="Jorgensen S.L."/>
            <person name="Zaremba-Niedzwiedzka K."/>
            <person name="Martijn J."/>
            <person name="Lind A.E."/>
            <person name="van Eijk R."/>
            <person name="Schleper C."/>
            <person name="Guy L."/>
            <person name="Ettema T.J."/>
        </authorList>
    </citation>
    <scope>NUCLEOTIDE SEQUENCE</scope>
</reference>
<feature type="compositionally biased region" description="Polar residues" evidence="1">
    <location>
        <begin position="124"/>
        <end position="137"/>
    </location>
</feature>
<gene>
    <name evidence="2" type="ORF">LCGC14_2513260</name>
</gene>
<protein>
    <submittedName>
        <fullName evidence="2">Uncharacterized protein</fullName>
    </submittedName>
</protein>
<name>A0A0F9DA88_9ZZZZ</name>
<accession>A0A0F9DA88</accession>
<feature type="region of interest" description="Disordered" evidence="1">
    <location>
        <begin position="103"/>
        <end position="137"/>
    </location>
</feature>
<organism evidence="2">
    <name type="scientific">marine sediment metagenome</name>
    <dbReference type="NCBI Taxonomy" id="412755"/>
    <lineage>
        <taxon>unclassified sequences</taxon>
        <taxon>metagenomes</taxon>
        <taxon>ecological metagenomes</taxon>
    </lineage>
</organism>
<feature type="region of interest" description="Disordered" evidence="1">
    <location>
        <begin position="1"/>
        <end position="23"/>
    </location>
</feature>
<proteinExistence type="predicted"/>
<evidence type="ECO:0000313" key="2">
    <source>
        <dbReference type="EMBL" id="KKL14676.1"/>
    </source>
</evidence>
<evidence type="ECO:0000256" key="1">
    <source>
        <dbReference type="SAM" id="MobiDB-lite"/>
    </source>
</evidence>
<dbReference type="EMBL" id="LAZR01040361">
    <property type="protein sequence ID" value="KKL14676.1"/>
    <property type="molecule type" value="Genomic_DNA"/>
</dbReference>
<sequence>MSRTDDHMVGQVGDYVPDPPADPHKFQGGQYMGDEEVCSECIGVEDALQHVLPEIVDHPHRWSGWPGAICQDCFIEDQRELCLADVHRPKEFQRPLTGEDARMLGDHTCVNPPCPAPNPGFPSDPQNQITDLQSDEP</sequence>
<comment type="caution">
    <text evidence="2">The sequence shown here is derived from an EMBL/GenBank/DDBJ whole genome shotgun (WGS) entry which is preliminary data.</text>
</comment>